<protein>
    <submittedName>
        <fullName evidence="1">Uncharacterized protein</fullName>
    </submittedName>
</protein>
<accession>A0ABX8RJM6</accession>
<dbReference type="Proteomes" id="UP000694257">
    <property type="component" value="Chromosome"/>
</dbReference>
<gene>
    <name evidence="1" type="ORF">KV110_23115</name>
</gene>
<reference evidence="1 2" key="1">
    <citation type="submission" date="2021-07" db="EMBL/GenBank/DDBJ databases">
        <title>Whole Genome Sequence of Nocardia Iowensis.</title>
        <authorList>
            <person name="Lamm A."/>
            <person name="Collins-Fairclough A.M."/>
            <person name="Bunk B."/>
            <person name="Sproer C."/>
        </authorList>
    </citation>
    <scope>NUCLEOTIDE SEQUENCE [LARGE SCALE GENOMIC DNA]</scope>
    <source>
        <strain evidence="1 2">NRRL 5646</strain>
    </source>
</reference>
<keyword evidence="2" id="KW-1185">Reference proteome</keyword>
<proteinExistence type="predicted"/>
<evidence type="ECO:0000313" key="2">
    <source>
        <dbReference type="Proteomes" id="UP000694257"/>
    </source>
</evidence>
<organism evidence="1 2">
    <name type="scientific">Nocardia iowensis</name>
    <dbReference type="NCBI Taxonomy" id="204891"/>
    <lineage>
        <taxon>Bacteria</taxon>
        <taxon>Bacillati</taxon>
        <taxon>Actinomycetota</taxon>
        <taxon>Actinomycetes</taxon>
        <taxon>Mycobacteriales</taxon>
        <taxon>Nocardiaceae</taxon>
        <taxon>Nocardia</taxon>
    </lineage>
</organism>
<name>A0ABX8RJM6_NOCIO</name>
<dbReference type="EMBL" id="CP078145">
    <property type="protein sequence ID" value="QXN88490.1"/>
    <property type="molecule type" value="Genomic_DNA"/>
</dbReference>
<sequence>MAPYELKKATSIPAETRKSLYRDASLNQETLKKMCQGMKEYTKELKQFVIDLKGDIKPCCTTEKGLEDFFKDKLKAFQITFQAEDETDAKKKDELYEKAESLASKYE</sequence>
<evidence type="ECO:0000313" key="1">
    <source>
        <dbReference type="EMBL" id="QXN88490.1"/>
    </source>
</evidence>
<dbReference type="RefSeq" id="WP_218469373.1">
    <property type="nucleotide sequence ID" value="NZ_BAABJN010000008.1"/>
</dbReference>